<evidence type="ECO:0000256" key="2">
    <source>
        <dbReference type="SAM" id="Phobius"/>
    </source>
</evidence>
<organism evidence="4">
    <name type="scientific">Candidatus Moduliflexus flocculans</name>
    <dbReference type="NCBI Taxonomy" id="1499966"/>
    <lineage>
        <taxon>Bacteria</taxon>
        <taxon>Candidatus Moduliflexota</taxon>
        <taxon>Candidatus Moduliflexia</taxon>
        <taxon>Candidatus Moduliflexales</taxon>
        <taxon>Candidatus Moduliflexaceae</taxon>
    </lineage>
</organism>
<keyword evidence="5" id="KW-1185">Reference proteome</keyword>
<gene>
    <name evidence="4" type="ORF">U14_01936</name>
</gene>
<dbReference type="HOGENOM" id="CLU_902119_0_0_0"/>
<proteinExistence type="predicted"/>
<accession>A0A0S6VXF5</accession>
<dbReference type="AlphaFoldDB" id="A0A0S6VXF5"/>
<dbReference type="InterPro" id="IPR045437">
    <property type="entry name" value="EAD8"/>
</dbReference>
<dbReference type="Pfam" id="PF19961">
    <property type="entry name" value="EAD8"/>
    <property type="match status" value="1"/>
</dbReference>
<evidence type="ECO:0000259" key="3">
    <source>
        <dbReference type="Pfam" id="PF19961"/>
    </source>
</evidence>
<feature type="region of interest" description="Disordered" evidence="1">
    <location>
        <begin position="148"/>
        <end position="169"/>
    </location>
</feature>
<feature type="transmembrane region" description="Helical" evidence="2">
    <location>
        <begin position="188"/>
        <end position="209"/>
    </location>
</feature>
<evidence type="ECO:0000313" key="4">
    <source>
        <dbReference type="EMBL" id="GAK50703.1"/>
    </source>
</evidence>
<name>A0A0S6VXF5_9BACT</name>
<evidence type="ECO:0000256" key="1">
    <source>
        <dbReference type="SAM" id="MobiDB-lite"/>
    </source>
</evidence>
<evidence type="ECO:0000313" key="5">
    <source>
        <dbReference type="Proteomes" id="UP000030700"/>
    </source>
</evidence>
<reference evidence="4" key="1">
    <citation type="journal article" date="2015" name="PeerJ">
        <title>First genomic representation of candidate bacterial phylum KSB3 points to enhanced environmental sensing as a trigger of wastewater bulking.</title>
        <authorList>
            <person name="Sekiguchi Y."/>
            <person name="Ohashi A."/>
            <person name="Parks D.H."/>
            <person name="Yamauchi T."/>
            <person name="Tyson G.W."/>
            <person name="Hugenholtz P."/>
        </authorList>
    </citation>
    <scope>NUCLEOTIDE SEQUENCE [LARGE SCALE GENOMIC DNA]</scope>
</reference>
<dbReference type="STRING" id="1499966.U14_01936"/>
<keyword evidence="2" id="KW-1133">Transmembrane helix</keyword>
<feature type="transmembrane region" description="Helical" evidence="2">
    <location>
        <begin position="252"/>
        <end position="271"/>
    </location>
</feature>
<keyword evidence="2" id="KW-0472">Membrane</keyword>
<sequence length="308" mass="34972">MKLPGKLQKEIIDLLLSLPNIQDSDGQKAFISRAAIESKLENQLPFGKPASDFVPLLVRVALKYEKSDDGRYPLEAILQTAKEYVGIDKQQHYDNLIQRLYSNPKTVGHPDYKLVQSHPDKSGSSKAIYHDTAVLGLLHDEINKYREPFKKNNERENKNPVSTPKPVQPSPVFGSENKIKKYFNEIPYGAMVMLIAIGHVVILLLFNIIKFFTGELLLGKALWNTWEFFLIYALFIFPIFIGISVAIEKSKLWMKIVIGTILGIFIGVGVIFMKNRDGIKEGIIFLFVAIFLIMLPVIVLSIKDNIRR</sequence>
<keyword evidence="2" id="KW-0812">Transmembrane</keyword>
<feature type="transmembrane region" description="Helical" evidence="2">
    <location>
        <begin position="229"/>
        <end position="247"/>
    </location>
</feature>
<feature type="compositionally biased region" description="Basic and acidic residues" evidence="1">
    <location>
        <begin position="148"/>
        <end position="158"/>
    </location>
</feature>
<feature type="transmembrane region" description="Helical" evidence="2">
    <location>
        <begin position="283"/>
        <end position="302"/>
    </location>
</feature>
<protein>
    <recommendedName>
        <fullName evidence="3">Effector-associated domain-containing protein</fullName>
    </recommendedName>
</protein>
<dbReference type="Proteomes" id="UP000030700">
    <property type="component" value="Unassembled WGS sequence"/>
</dbReference>
<feature type="domain" description="Effector-associated" evidence="3">
    <location>
        <begin position="7"/>
        <end position="100"/>
    </location>
</feature>
<dbReference type="EMBL" id="DF820456">
    <property type="protein sequence ID" value="GAK50703.1"/>
    <property type="molecule type" value="Genomic_DNA"/>
</dbReference>